<dbReference type="Proteomes" id="UP000182977">
    <property type="component" value="Chromosome I"/>
</dbReference>
<dbReference type="GO" id="GO:0005737">
    <property type="term" value="C:cytoplasm"/>
    <property type="evidence" value="ECO:0007669"/>
    <property type="project" value="TreeGrafter"/>
</dbReference>
<gene>
    <name evidence="3" type="ORF">SAMN04488563_6268</name>
</gene>
<dbReference type="InterPro" id="IPR048936">
    <property type="entry name" value="MvdD-like_ATPgrasp"/>
</dbReference>
<proteinExistence type="predicted"/>
<dbReference type="SUPFAM" id="SSF56059">
    <property type="entry name" value="Glutathione synthetase ATP-binding domain-like"/>
    <property type="match status" value="1"/>
</dbReference>
<protein>
    <submittedName>
        <fullName evidence="3">ATP-grasp ribosomal peptide maturase, SAV_5884 family</fullName>
    </submittedName>
</protein>
<dbReference type="GO" id="GO:0009432">
    <property type="term" value="P:SOS response"/>
    <property type="evidence" value="ECO:0007669"/>
    <property type="project" value="TreeGrafter"/>
</dbReference>
<dbReference type="GO" id="GO:0005524">
    <property type="term" value="F:ATP binding"/>
    <property type="evidence" value="ECO:0007669"/>
    <property type="project" value="UniProtKB-UniRule"/>
</dbReference>
<evidence type="ECO:0000313" key="3">
    <source>
        <dbReference type="EMBL" id="SDU81090.1"/>
    </source>
</evidence>
<keyword evidence="1" id="KW-0547">Nucleotide-binding</keyword>
<dbReference type="EMBL" id="LT629791">
    <property type="protein sequence ID" value="SDU81090.1"/>
    <property type="molecule type" value="Genomic_DNA"/>
</dbReference>
<organism evidence="3 4">
    <name type="scientific">Jiangella alkaliphila</name>
    <dbReference type="NCBI Taxonomy" id="419479"/>
    <lineage>
        <taxon>Bacteria</taxon>
        <taxon>Bacillati</taxon>
        <taxon>Actinomycetota</taxon>
        <taxon>Actinomycetes</taxon>
        <taxon>Jiangellales</taxon>
        <taxon>Jiangellaceae</taxon>
        <taxon>Jiangella</taxon>
    </lineage>
</organism>
<evidence type="ECO:0000256" key="1">
    <source>
        <dbReference type="PROSITE-ProRule" id="PRU00409"/>
    </source>
</evidence>
<keyword evidence="4" id="KW-1185">Reference proteome</keyword>
<dbReference type="STRING" id="419479.SAMN04488563_6268"/>
<reference evidence="4" key="1">
    <citation type="submission" date="2016-10" db="EMBL/GenBank/DDBJ databases">
        <authorList>
            <person name="Varghese N."/>
            <person name="Submissions S."/>
        </authorList>
    </citation>
    <scope>NUCLEOTIDE SEQUENCE [LARGE SCALE GENOMIC DNA]</scope>
    <source>
        <strain evidence="4">DSM 45079</strain>
    </source>
</reference>
<keyword evidence="1" id="KW-0067">ATP-binding</keyword>
<dbReference type="PANTHER" id="PTHR21621">
    <property type="entry name" value="RIBOSOMAL PROTEIN S6 MODIFICATION PROTEIN"/>
    <property type="match status" value="1"/>
</dbReference>
<dbReference type="GO" id="GO:0046872">
    <property type="term" value="F:metal ion binding"/>
    <property type="evidence" value="ECO:0007669"/>
    <property type="project" value="InterPro"/>
</dbReference>
<dbReference type="Gene3D" id="3.30.470.20">
    <property type="entry name" value="ATP-grasp fold, B domain"/>
    <property type="match status" value="1"/>
</dbReference>
<dbReference type="GO" id="GO:0018169">
    <property type="term" value="F:ribosomal S6-glutamic acid ligase activity"/>
    <property type="evidence" value="ECO:0007669"/>
    <property type="project" value="TreeGrafter"/>
</dbReference>
<dbReference type="PROSITE" id="PS50975">
    <property type="entry name" value="ATP_GRASP"/>
    <property type="match status" value="1"/>
</dbReference>
<dbReference type="RefSeq" id="WP_197683418.1">
    <property type="nucleotide sequence ID" value="NZ_KQ061228.1"/>
</dbReference>
<dbReference type="AlphaFoldDB" id="A0A1H2LJ96"/>
<dbReference type="InterPro" id="IPR011761">
    <property type="entry name" value="ATP-grasp"/>
</dbReference>
<dbReference type="Pfam" id="PF21068">
    <property type="entry name" value="ATPgraspMvdD"/>
    <property type="match status" value="1"/>
</dbReference>
<feature type="domain" description="ATP-grasp" evidence="2">
    <location>
        <begin position="145"/>
        <end position="332"/>
    </location>
</feature>
<evidence type="ECO:0000259" key="2">
    <source>
        <dbReference type="PROSITE" id="PS50975"/>
    </source>
</evidence>
<sequence>MINAPTDGERSSVLILTHDEDRTAERVAAELASRGVRVIQMDAADFPTRVAMAAEFDQATALWRGRLSGSTRAGRPVSVDLEDVAGVYFRRPTQFELADGMSGPERVFAYGEARRGLGGVLMGAGCTWVNDPAHAMACEYKPVQLAAAAASGLRVPRSVVTSDEDHAVRWAKRLGRPVVYKPLGGMWVPEEGQVRVLYTTVVDDLAALNEGGLGLTAHLLQEWIDKAYEVRAIVVRDRVFAVAIHSDTPAGRTDWRADYDSLRYDVADLSAEVTANLITLHRRLGLAYGACDLIVTPDDEVVFLETNQGGEWGWLAAACDLPIASALADVLQGGPS</sequence>
<dbReference type="PANTHER" id="PTHR21621:SF0">
    <property type="entry name" value="BETA-CITRYLGLUTAMATE SYNTHASE B-RELATED"/>
    <property type="match status" value="1"/>
</dbReference>
<accession>A0A1H2LJ96</accession>
<name>A0A1H2LJ96_9ACTN</name>
<evidence type="ECO:0000313" key="4">
    <source>
        <dbReference type="Proteomes" id="UP000182977"/>
    </source>
</evidence>